<reference evidence="2 3" key="1">
    <citation type="submission" date="2013-07" db="EMBL/GenBank/DDBJ databases">
        <title>The Genome Sequence of Cryptococcus heveanensis BCC8398.</title>
        <authorList>
            <consortium name="The Broad Institute Genome Sequencing Platform"/>
            <person name="Cuomo C."/>
            <person name="Litvintseva A."/>
            <person name="Chen Y."/>
            <person name="Heitman J."/>
            <person name="Sun S."/>
            <person name="Springer D."/>
            <person name="Dromer F."/>
            <person name="Young S.K."/>
            <person name="Zeng Q."/>
            <person name="Gargeya S."/>
            <person name="Fitzgerald M."/>
            <person name="Abouelleil A."/>
            <person name="Alvarado L."/>
            <person name="Berlin A.M."/>
            <person name="Chapman S.B."/>
            <person name="Dewar J."/>
            <person name="Goldberg J."/>
            <person name="Griggs A."/>
            <person name="Gujja S."/>
            <person name="Hansen M."/>
            <person name="Howarth C."/>
            <person name="Imamovic A."/>
            <person name="Larimer J."/>
            <person name="McCowan C."/>
            <person name="Murphy C."/>
            <person name="Pearson M."/>
            <person name="Priest M."/>
            <person name="Roberts A."/>
            <person name="Saif S."/>
            <person name="Shea T."/>
            <person name="Sykes S."/>
            <person name="Wortman J."/>
            <person name="Nusbaum C."/>
            <person name="Birren B."/>
        </authorList>
    </citation>
    <scope>NUCLEOTIDE SEQUENCE [LARGE SCALE GENOMIC DNA]</scope>
    <source>
        <strain evidence="2 3">BCC8398</strain>
    </source>
</reference>
<sequence length="388" mass="42642">MWVAGSTEFELSPPCPPGYRCVHTFSHCLIRIDGLKSDTLMSSDNGNIDFAAQSEEGNRVRYDADDPGADNFEIIWGMKQGASFLELLGEENAQKLLLDESELSALDVQSHTSRPQSNQVDGAAEGNEADEASVKEATGTDGLSTTGGADGDASNGIFSVPTRRKRVDTRRNRQRQSDRRTAVTTTASELYTRVQGISDNDFKKAMRPIYDERTVFLPRTRFEPGACEYGITKVSEWVKVATRRSDSVISSYEPREAQWTATVSCTIAPTSSTIEADEVLILSLPPTIPPVVKICRFRTQDGTDRQTSYQQLRNAFLSSIGTSIKTGVPPELPQDQSSYTGAFKCTGHVEYRDRSLSPAVELAVEMSLTFGSERVPQPRQFASSVDPL</sequence>
<proteinExistence type="predicted"/>
<dbReference type="Proteomes" id="UP000092666">
    <property type="component" value="Unassembled WGS sequence"/>
</dbReference>
<feature type="compositionally biased region" description="Basic and acidic residues" evidence="1">
    <location>
        <begin position="169"/>
        <end position="181"/>
    </location>
</feature>
<evidence type="ECO:0000313" key="3">
    <source>
        <dbReference type="Proteomes" id="UP000092666"/>
    </source>
</evidence>
<organism evidence="2 3">
    <name type="scientific">Kwoniella heveanensis BCC8398</name>
    <dbReference type="NCBI Taxonomy" id="1296120"/>
    <lineage>
        <taxon>Eukaryota</taxon>
        <taxon>Fungi</taxon>
        <taxon>Dikarya</taxon>
        <taxon>Basidiomycota</taxon>
        <taxon>Agaricomycotina</taxon>
        <taxon>Tremellomycetes</taxon>
        <taxon>Tremellales</taxon>
        <taxon>Cryptococcaceae</taxon>
        <taxon>Kwoniella</taxon>
    </lineage>
</organism>
<name>A0A1B9GVW5_9TREE</name>
<reference evidence="3" key="2">
    <citation type="submission" date="2013-12" db="EMBL/GenBank/DDBJ databases">
        <title>Evolution of pathogenesis and genome organization in the Tremellales.</title>
        <authorList>
            <person name="Cuomo C."/>
            <person name="Litvintseva A."/>
            <person name="Heitman J."/>
            <person name="Chen Y."/>
            <person name="Sun S."/>
            <person name="Springer D."/>
            <person name="Dromer F."/>
            <person name="Young S."/>
            <person name="Zeng Q."/>
            <person name="Chapman S."/>
            <person name="Gujja S."/>
            <person name="Saif S."/>
            <person name="Birren B."/>
        </authorList>
    </citation>
    <scope>NUCLEOTIDE SEQUENCE [LARGE SCALE GENOMIC DNA]</scope>
    <source>
        <strain evidence="3">BCC8398</strain>
    </source>
</reference>
<feature type="compositionally biased region" description="Polar residues" evidence="1">
    <location>
        <begin position="109"/>
        <end position="120"/>
    </location>
</feature>
<dbReference type="AlphaFoldDB" id="A0A1B9GVW5"/>
<protein>
    <submittedName>
        <fullName evidence="2">Uncharacterized protein</fullName>
    </submittedName>
</protein>
<evidence type="ECO:0000313" key="2">
    <source>
        <dbReference type="EMBL" id="OCF35173.1"/>
    </source>
</evidence>
<accession>A0A1B9GVW5</accession>
<gene>
    <name evidence="2" type="ORF">I316_03215</name>
</gene>
<dbReference type="EMBL" id="KI669500">
    <property type="protein sequence ID" value="OCF35173.1"/>
    <property type="molecule type" value="Genomic_DNA"/>
</dbReference>
<evidence type="ECO:0000256" key="1">
    <source>
        <dbReference type="SAM" id="MobiDB-lite"/>
    </source>
</evidence>
<feature type="region of interest" description="Disordered" evidence="1">
    <location>
        <begin position="107"/>
        <end position="187"/>
    </location>
</feature>
<keyword evidence="3" id="KW-1185">Reference proteome</keyword>